<dbReference type="GO" id="GO:0008270">
    <property type="term" value="F:zinc ion binding"/>
    <property type="evidence" value="ECO:0007669"/>
    <property type="project" value="UniProtKB-KW"/>
</dbReference>
<dbReference type="SUPFAM" id="SSF57667">
    <property type="entry name" value="beta-beta-alpha zinc fingers"/>
    <property type="match status" value="1"/>
</dbReference>
<evidence type="ECO:0000256" key="2">
    <source>
        <dbReference type="SAM" id="MobiDB-lite"/>
    </source>
</evidence>
<dbReference type="InterPro" id="IPR036236">
    <property type="entry name" value="Znf_C2H2_sf"/>
</dbReference>
<dbReference type="Proteomes" id="UP000326757">
    <property type="component" value="Unassembled WGS sequence"/>
</dbReference>
<keyword evidence="1" id="KW-0862">Zinc</keyword>
<evidence type="ECO:0000256" key="1">
    <source>
        <dbReference type="ARBA" id="ARBA00022771"/>
    </source>
</evidence>
<sequence>MSEYWKSTPSYWCKHCKQYVKDTKLEKSNHEASPRHQGNLKRFLRDLHRGQEKDQREKDRAKDEIARLNGIVSGSGEAGSSSKSSRPTSSTPKPPATTAQRKEQLAQLAELGVSVPDEFRSDLAMAGEWQVTSECIIDDGSGEKKPDALALGVRKREVEDEDEEAKEAKKRRWGTAIRTYPTENDDDGLDALLNSTTKGKGPGLKSETVDAVEIEIKKENDEDTETLSSNKGKEPVVKSETEDDVKTDIKQVPEATVHDSEPAAPEPAKGGVNTIKVYYVGPPETNPSPIAPVNSCIISLLAFKSLPSTHPQSRLWERKR</sequence>
<keyword evidence="1" id="KW-0479">Metal-binding</keyword>
<dbReference type="InterPro" id="IPR003604">
    <property type="entry name" value="Matrin/U1-like-C_Znf_C2H2"/>
</dbReference>
<dbReference type="GO" id="GO:0071011">
    <property type="term" value="C:precatalytic spliceosome"/>
    <property type="evidence" value="ECO:0007669"/>
    <property type="project" value="TreeGrafter"/>
</dbReference>
<dbReference type="InterPro" id="IPR040023">
    <property type="entry name" value="WBP4"/>
</dbReference>
<feature type="compositionally biased region" description="Basic and acidic residues" evidence="2">
    <location>
        <begin position="43"/>
        <end position="66"/>
    </location>
</feature>
<dbReference type="OrthoDB" id="191651at2759"/>
<protein>
    <recommendedName>
        <fullName evidence="3">U1-type domain-containing protein</fullName>
    </recommendedName>
</protein>
<comment type="caution">
    <text evidence="4">The sequence shown here is derived from an EMBL/GenBank/DDBJ whole genome shotgun (WGS) entry which is preliminary data.</text>
</comment>
<feature type="compositionally biased region" description="Basic and acidic residues" evidence="2">
    <location>
        <begin position="231"/>
        <end position="261"/>
    </location>
</feature>
<feature type="domain" description="U1-type" evidence="3">
    <location>
        <begin position="8"/>
        <end position="43"/>
    </location>
</feature>
<evidence type="ECO:0000313" key="4">
    <source>
        <dbReference type="EMBL" id="KAB8302323.1"/>
    </source>
</evidence>
<reference evidence="4 5" key="1">
    <citation type="submission" date="2019-06" db="EMBL/GenBank/DDBJ databases">
        <title>Genome Sequence of the Brown Rot Fungal Pathogen Monilinia laxa.</title>
        <authorList>
            <person name="De Miccolis Angelini R.M."/>
            <person name="Landi L."/>
            <person name="Abate D."/>
            <person name="Pollastro S."/>
            <person name="Romanazzi G."/>
            <person name="Faretra F."/>
        </authorList>
    </citation>
    <scope>NUCLEOTIDE SEQUENCE [LARGE SCALE GENOMIC DNA]</scope>
    <source>
        <strain evidence="4 5">Mlax316</strain>
    </source>
</reference>
<feature type="compositionally biased region" description="Basic and acidic residues" evidence="2">
    <location>
        <begin position="25"/>
        <end position="34"/>
    </location>
</feature>
<keyword evidence="1" id="KW-0863">Zinc-finger</keyword>
<feature type="region of interest" description="Disordered" evidence="2">
    <location>
        <begin position="25"/>
        <end position="105"/>
    </location>
</feature>
<keyword evidence="5" id="KW-1185">Reference proteome</keyword>
<evidence type="ECO:0000259" key="3">
    <source>
        <dbReference type="SMART" id="SM00451"/>
    </source>
</evidence>
<dbReference type="PANTHER" id="PTHR13173">
    <property type="entry name" value="WW DOMAIN BINDING PROTEIN 4"/>
    <property type="match status" value="1"/>
</dbReference>
<dbReference type="PANTHER" id="PTHR13173:SF10">
    <property type="entry name" value="WW DOMAIN-BINDING PROTEIN 4"/>
    <property type="match status" value="1"/>
</dbReference>
<accession>A0A5N6KEZ0</accession>
<dbReference type="GO" id="GO:0003723">
    <property type="term" value="F:RNA binding"/>
    <property type="evidence" value="ECO:0007669"/>
    <property type="project" value="TreeGrafter"/>
</dbReference>
<dbReference type="EMBL" id="VIGI01000003">
    <property type="protein sequence ID" value="KAB8302323.1"/>
    <property type="molecule type" value="Genomic_DNA"/>
</dbReference>
<feature type="compositionally biased region" description="Low complexity" evidence="2">
    <location>
        <begin position="74"/>
        <end position="99"/>
    </location>
</feature>
<evidence type="ECO:0000313" key="5">
    <source>
        <dbReference type="Proteomes" id="UP000326757"/>
    </source>
</evidence>
<dbReference type="AlphaFoldDB" id="A0A5N6KEZ0"/>
<dbReference type="GO" id="GO:0000398">
    <property type="term" value="P:mRNA splicing, via spliceosome"/>
    <property type="evidence" value="ECO:0007669"/>
    <property type="project" value="InterPro"/>
</dbReference>
<organism evidence="4 5">
    <name type="scientific">Monilinia laxa</name>
    <name type="common">Brown rot fungus</name>
    <name type="synonym">Sclerotinia laxa</name>
    <dbReference type="NCBI Taxonomy" id="61186"/>
    <lineage>
        <taxon>Eukaryota</taxon>
        <taxon>Fungi</taxon>
        <taxon>Dikarya</taxon>
        <taxon>Ascomycota</taxon>
        <taxon>Pezizomycotina</taxon>
        <taxon>Leotiomycetes</taxon>
        <taxon>Helotiales</taxon>
        <taxon>Sclerotiniaceae</taxon>
        <taxon>Monilinia</taxon>
    </lineage>
</organism>
<proteinExistence type="predicted"/>
<name>A0A5N6KEZ0_MONLA</name>
<dbReference type="SMART" id="SM00451">
    <property type="entry name" value="ZnF_U1"/>
    <property type="match status" value="1"/>
</dbReference>
<feature type="region of interest" description="Disordered" evidence="2">
    <location>
        <begin position="137"/>
        <end position="272"/>
    </location>
</feature>
<gene>
    <name evidence="4" type="ORF">EYC80_005756</name>
</gene>